<evidence type="ECO:0000256" key="4">
    <source>
        <dbReference type="SAM" id="MobiDB-lite"/>
    </source>
</evidence>
<evidence type="ECO:0000256" key="2">
    <source>
        <dbReference type="ARBA" id="ARBA00023002"/>
    </source>
</evidence>
<evidence type="ECO:0000313" key="5">
    <source>
        <dbReference type="EMBL" id="AYG79139.1"/>
    </source>
</evidence>
<feature type="region of interest" description="Disordered" evidence="4">
    <location>
        <begin position="288"/>
        <end position="313"/>
    </location>
</feature>
<sequence length="356" mass="36902">MTTSEHLTAQHPIGSGFGTRSTTADVLAGVDLTGRLAVVTGGYSGLGLETTRALAGAGARVVVPARRRATAEAALADLAGVEVDALDLADLDSVLAFADRFLDSGRAIDILVNSAGVMACPETRVGPGWEAQFATNHLGHYALVNRLWPALAEGGARVVSVSSRGHQLSAIRWDDPHFQRGYDKWQAYGQAKTANALFAVHLDRLGRDAGVRAFSLHPGEINTALVRHVSAEERIAAGWVDAEGTWSLDFKTPEQGAATQVWAATSPRLTGLGGVYCEDCDIAEPVEPRTTGAAGTDGTNGGGGTNGTGNAAGVTAGELDHDVLTSGVHPHAIDPGEAARLWALSAELTGVDAFAR</sequence>
<dbReference type="OrthoDB" id="4577644at2"/>
<keyword evidence="6" id="KW-1185">Reference proteome</keyword>
<organism evidence="5 6">
    <name type="scientific">Streptomyces hundungensis</name>
    <dbReference type="NCBI Taxonomy" id="1077946"/>
    <lineage>
        <taxon>Bacteria</taxon>
        <taxon>Bacillati</taxon>
        <taxon>Actinomycetota</taxon>
        <taxon>Actinomycetes</taxon>
        <taxon>Kitasatosporales</taxon>
        <taxon>Streptomycetaceae</taxon>
        <taxon>Streptomyces</taxon>
    </lineage>
</organism>
<dbReference type="RefSeq" id="WP_120720285.1">
    <property type="nucleotide sequence ID" value="NZ_CP032698.1"/>
</dbReference>
<dbReference type="InterPro" id="IPR036291">
    <property type="entry name" value="NAD(P)-bd_dom_sf"/>
</dbReference>
<feature type="compositionally biased region" description="Gly residues" evidence="4">
    <location>
        <begin position="298"/>
        <end position="307"/>
    </location>
</feature>
<accession>A0A387H731</accession>
<dbReference type="EMBL" id="CP032698">
    <property type="protein sequence ID" value="AYG79139.1"/>
    <property type="molecule type" value="Genomic_DNA"/>
</dbReference>
<reference evidence="5 6" key="1">
    <citation type="submission" date="2018-10" db="EMBL/GenBank/DDBJ databases">
        <title>Relationship between Morphology and Antimicrobial Activity in Streptomyces.</title>
        <authorList>
            <person name="Kang H.J."/>
            <person name="Kim S.B."/>
        </authorList>
    </citation>
    <scope>NUCLEOTIDE SEQUENCE [LARGE SCALE GENOMIC DNA]</scope>
    <source>
        <strain evidence="5 6">BH38</strain>
    </source>
</reference>
<dbReference type="KEGG" id="shun:DWB77_01249"/>
<dbReference type="Pfam" id="PF00106">
    <property type="entry name" value="adh_short"/>
    <property type="match status" value="1"/>
</dbReference>
<evidence type="ECO:0000256" key="3">
    <source>
        <dbReference type="ARBA" id="ARBA00071493"/>
    </source>
</evidence>
<dbReference type="GO" id="GO:0016491">
    <property type="term" value="F:oxidoreductase activity"/>
    <property type="evidence" value="ECO:0007669"/>
    <property type="project" value="UniProtKB-KW"/>
</dbReference>
<dbReference type="Gene3D" id="3.40.50.720">
    <property type="entry name" value="NAD(P)-binding Rossmann-like Domain"/>
    <property type="match status" value="1"/>
</dbReference>
<dbReference type="AlphaFoldDB" id="A0A387H731"/>
<dbReference type="Proteomes" id="UP000271554">
    <property type="component" value="Chromosome"/>
</dbReference>
<proteinExistence type="inferred from homology"/>
<evidence type="ECO:0000256" key="1">
    <source>
        <dbReference type="ARBA" id="ARBA00006484"/>
    </source>
</evidence>
<comment type="similarity">
    <text evidence="1">Belongs to the short-chain dehydrogenases/reductases (SDR) family.</text>
</comment>
<dbReference type="FunFam" id="3.40.50.720:FF:000594">
    <property type="entry name" value="Short-chain oxidoreductase"/>
    <property type="match status" value="1"/>
</dbReference>
<dbReference type="SUPFAM" id="SSF51735">
    <property type="entry name" value="NAD(P)-binding Rossmann-fold domains"/>
    <property type="match status" value="1"/>
</dbReference>
<keyword evidence="2 5" id="KW-0560">Oxidoreductase</keyword>
<name>A0A387H731_9ACTN</name>
<dbReference type="PANTHER" id="PTHR24320:SF148">
    <property type="entry name" value="NAD(P)-BINDING ROSSMANN-FOLD SUPERFAMILY PROTEIN"/>
    <property type="match status" value="1"/>
</dbReference>
<dbReference type="PANTHER" id="PTHR24320">
    <property type="entry name" value="RETINOL DEHYDROGENASE"/>
    <property type="match status" value="1"/>
</dbReference>
<gene>
    <name evidence="5" type="primary">rhlG_2</name>
    <name evidence="5" type="ORF">DWB77_01249</name>
</gene>
<dbReference type="NCBIfam" id="NF004845">
    <property type="entry name" value="PRK06196.1"/>
    <property type="match status" value="1"/>
</dbReference>
<evidence type="ECO:0000313" key="6">
    <source>
        <dbReference type="Proteomes" id="UP000271554"/>
    </source>
</evidence>
<protein>
    <recommendedName>
        <fullName evidence="3">Probable oxidoreductase</fullName>
    </recommendedName>
</protein>
<dbReference type="InterPro" id="IPR002347">
    <property type="entry name" value="SDR_fam"/>
</dbReference>
<dbReference type="PRINTS" id="PR00081">
    <property type="entry name" value="GDHRDH"/>
</dbReference>